<name>A0ABZ1N1H3_9NOCA</name>
<evidence type="ECO:0000313" key="3">
    <source>
        <dbReference type="EMBL" id="WTY33788.1"/>
    </source>
</evidence>
<sequence length="132" mass="13386">MNFPPGPPPNMPPPPPYQGGKPPGQGGQIAAMALAGAMAFIVVNAIAGFVVFLVVASINDDTATKALVGLTAVVSAAAAFGGGWLLIRRKRPAPKGFGMGLMIGWSLVSVCTAGLCTAINPELYTGMFGMAR</sequence>
<dbReference type="GeneID" id="91376613"/>
<dbReference type="Proteomes" id="UP001621418">
    <property type="component" value="Chromosome"/>
</dbReference>
<feature type="transmembrane region" description="Helical" evidence="2">
    <location>
        <begin position="67"/>
        <end position="87"/>
    </location>
</feature>
<feature type="region of interest" description="Disordered" evidence="1">
    <location>
        <begin position="1"/>
        <end position="24"/>
    </location>
</feature>
<feature type="transmembrane region" description="Helical" evidence="2">
    <location>
        <begin position="99"/>
        <end position="120"/>
    </location>
</feature>
<feature type="compositionally biased region" description="Pro residues" evidence="1">
    <location>
        <begin position="1"/>
        <end position="17"/>
    </location>
</feature>
<organism evidence="3 4">
    <name type="scientific">Nocardia salmonicida</name>
    <dbReference type="NCBI Taxonomy" id="53431"/>
    <lineage>
        <taxon>Bacteria</taxon>
        <taxon>Bacillati</taxon>
        <taxon>Actinomycetota</taxon>
        <taxon>Actinomycetes</taxon>
        <taxon>Mycobacteriales</taxon>
        <taxon>Nocardiaceae</taxon>
        <taxon>Nocardia</taxon>
    </lineage>
</organism>
<accession>A0ABZ1N1H3</accession>
<evidence type="ECO:0000256" key="2">
    <source>
        <dbReference type="SAM" id="Phobius"/>
    </source>
</evidence>
<gene>
    <name evidence="3" type="ORF">OG308_20885</name>
</gene>
<dbReference type="EMBL" id="CP109527">
    <property type="protein sequence ID" value="WTY33788.1"/>
    <property type="molecule type" value="Genomic_DNA"/>
</dbReference>
<evidence type="ECO:0000313" key="4">
    <source>
        <dbReference type="Proteomes" id="UP001621418"/>
    </source>
</evidence>
<keyword evidence="2" id="KW-0472">Membrane</keyword>
<keyword evidence="2" id="KW-1133">Transmembrane helix</keyword>
<evidence type="ECO:0008006" key="5">
    <source>
        <dbReference type="Google" id="ProtNLM"/>
    </source>
</evidence>
<proteinExistence type="predicted"/>
<keyword evidence="2" id="KW-0812">Transmembrane</keyword>
<evidence type="ECO:0000256" key="1">
    <source>
        <dbReference type="SAM" id="MobiDB-lite"/>
    </source>
</evidence>
<keyword evidence="4" id="KW-1185">Reference proteome</keyword>
<dbReference type="RefSeq" id="WP_063893698.1">
    <property type="nucleotide sequence ID" value="NZ_CP108014.1"/>
</dbReference>
<reference evidence="3 4" key="1">
    <citation type="submission" date="2022-10" db="EMBL/GenBank/DDBJ databases">
        <title>The complete genomes of actinobacterial strains from the NBC collection.</title>
        <authorList>
            <person name="Joergensen T.S."/>
            <person name="Alvarez Arevalo M."/>
            <person name="Sterndorff E.B."/>
            <person name="Faurdal D."/>
            <person name="Vuksanovic O."/>
            <person name="Mourched A.-S."/>
            <person name="Charusanti P."/>
            <person name="Shaw S."/>
            <person name="Blin K."/>
            <person name="Weber T."/>
        </authorList>
    </citation>
    <scope>NUCLEOTIDE SEQUENCE [LARGE SCALE GENOMIC DNA]</scope>
    <source>
        <strain evidence="3 4">NBC_01413</strain>
    </source>
</reference>
<feature type="transmembrane region" description="Helical" evidence="2">
    <location>
        <begin position="29"/>
        <end position="55"/>
    </location>
</feature>
<protein>
    <recommendedName>
        <fullName evidence="5">DUF4190 domain-containing protein</fullName>
    </recommendedName>
</protein>